<keyword evidence="6 12" id="KW-0547">Nucleotide-binding</keyword>
<evidence type="ECO:0000256" key="9">
    <source>
        <dbReference type="ARBA" id="ARBA00022989"/>
    </source>
</evidence>
<evidence type="ECO:0000256" key="11">
    <source>
        <dbReference type="ARBA" id="ARBA00023180"/>
    </source>
</evidence>
<dbReference type="Pfam" id="PF12819">
    <property type="entry name" value="Malectin_like"/>
    <property type="match status" value="2"/>
</dbReference>
<evidence type="ECO:0000256" key="10">
    <source>
        <dbReference type="ARBA" id="ARBA00023136"/>
    </source>
</evidence>
<dbReference type="FunFam" id="3.30.200.20:FF:000645">
    <property type="entry name" value="Receptor-like protein kinase FERONIA"/>
    <property type="match status" value="1"/>
</dbReference>
<gene>
    <name evidence="17" type="ORF">G4B88_027404</name>
</gene>
<dbReference type="Gene3D" id="1.10.510.10">
    <property type="entry name" value="Transferase(Phosphotransferase) domain 1"/>
    <property type="match status" value="2"/>
</dbReference>
<evidence type="ECO:0000256" key="3">
    <source>
        <dbReference type="ARBA" id="ARBA00022679"/>
    </source>
</evidence>
<dbReference type="SUPFAM" id="SSF56112">
    <property type="entry name" value="Protein kinase-like (PK-like)"/>
    <property type="match status" value="2"/>
</dbReference>
<dbReference type="EMBL" id="JAATIQ010000033">
    <property type="protein sequence ID" value="KAF4397664.1"/>
    <property type="molecule type" value="Genomic_DNA"/>
</dbReference>
<dbReference type="GO" id="GO:0010038">
    <property type="term" value="P:response to metal ion"/>
    <property type="evidence" value="ECO:0007669"/>
    <property type="project" value="UniProtKB-ARBA"/>
</dbReference>
<reference evidence="17 18" key="1">
    <citation type="journal article" date="2020" name="bioRxiv">
        <title>Sequence and annotation of 42 cannabis genomes reveals extensive copy number variation in cannabinoid synthesis and pathogen resistance genes.</title>
        <authorList>
            <person name="Mckernan K.J."/>
            <person name="Helbert Y."/>
            <person name="Kane L.T."/>
            <person name="Ebling H."/>
            <person name="Zhang L."/>
            <person name="Liu B."/>
            <person name="Eaton Z."/>
            <person name="Mclaughlin S."/>
            <person name="Kingan S."/>
            <person name="Baybayan P."/>
            <person name="Concepcion G."/>
            <person name="Jordan M."/>
            <person name="Riva A."/>
            <person name="Barbazuk W."/>
            <person name="Harkins T."/>
        </authorList>
    </citation>
    <scope>NUCLEOTIDE SEQUENCE [LARGE SCALE GENOMIC DNA]</scope>
    <source>
        <strain evidence="18">cv. Jamaican Lion 4</strain>
        <tissue evidence="17">Leaf</tissue>
    </source>
</reference>
<dbReference type="InterPro" id="IPR024788">
    <property type="entry name" value="Malectin-like_Carb-bd_dom"/>
</dbReference>
<keyword evidence="3" id="KW-0808">Transferase</keyword>
<keyword evidence="8 12" id="KW-0067">ATP-binding</keyword>
<dbReference type="InterPro" id="IPR000719">
    <property type="entry name" value="Prot_kinase_dom"/>
</dbReference>
<comment type="subcellular location">
    <subcellularLocation>
        <location evidence="1">Membrane</location>
        <topology evidence="1">Single-pass type I membrane protein</topology>
    </subcellularLocation>
</comment>
<dbReference type="GO" id="GO:0004674">
    <property type="term" value="F:protein serine/threonine kinase activity"/>
    <property type="evidence" value="ECO:0007669"/>
    <property type="project" value="UniProtKB-KW"/>
</dbReference>
<keyword evidence="2" id="KW-0723">Serine/threonine-protein kinase</keyword>
<feature type="binding site" evidence="12">
    <location>
        <position position="1348"/>
    </location>
    <ligand>
        <name>ATP</name>
        <dbReference type="ChEBI" id="CHEBI:30616"/>
    </ligand>
</feature>
<proteinExistence type="predicted"/>
<dbReference type="CDD" id="cd12087">
    <property type="entry name" value="TM_EGFR-like"/>
    <property type="match status" value="1"/>
</dbReference>
<evidence type="ECO:0000256" key="1">
    <source>
        <dbReference type="ARBA" id="ARBA00004479"/>
    </source>
</evidence>
<dbReference type="InterPro" id="IPR001245">
    <property type="entry name" value="Ser-Thr/Tyr_kinase_cat_dom"/>
</dbReference>
<dbReference type="CDD" id="cd14066">
    <property type="entry name" value="STKc_IRAK"/>
    <property type="match status" value="1"/>
</dbReference>
<evidence type="ECO:0000256" key="14">
    <source>
        <dbReference type="SAM" id="Phobius"/>
    </source>
</evidence>
<evidence type="ECO:0000256" key="8">
    <source>
        <dbReference type="ARBA" id="ARBA00022840"/>
    </source>
</evidence>
<feature type="compositionally biased region" description="Low complexity" evidence="13">
    <location>
        <begin position="1647"/>
        <end position="1661"/>
    </location>
</feature>
<accession>A0A7J6HQV2</accession>
<feature type="domain" description="Protein kinase" evidence="16">
    <location>
        <begin position="1319"/>
        <end position="1594"/>
    </location>
</feature>
<evidence type="ECO:0000256" key="7">
    <source>
        <dbReference type="ARBA" id="ARBA00022777"/>
    </source>
</evidence>
<dbReference type="Gene3D" id="3.30.200.20">
    <property type="entry name" value="Phosphorylase Kinase, domain 1"/>
    <property type="match status" value="1"/>
</dbReference>
<feature type="signal peptide" evidence="15">
    <location>
        <begin position="1"/>
        <end position="20"/>
    </location>
</feature>
<evidence type="ECO:0000256" key="2">
    <source>
        <dbReference type="ARBA" id="ARBA00022527"/>
    </source>
</evidence>
<evidence type="ECO:0000256" key="12">
    <source>
        <dbReference type="PROSITE-ProRule" id="PRU10141"/>
    </source>
</evidence>
<feature type="compositionally biased region" description="Basic and acidic residues" evidence="13">
    <location>
        <begin position="1618"/>
        <end position="1628"/>
    </location>
</feature>
<keyword evidence="5 15" id="KW-0732">Signal</keyword>
<comment type="caution">
    <text evidence="17">The sequence shown here is derived from an EMBL/GenBank/DDBJ whole genome shotgun (WGS) entry which is preliminary data.</text>
</comment>
<dbReference type="Gene3D" id="2.60.120.430">
    <property type="entry name" value="Galactose-binding lectin"/>
    <property type="match status" value="4"/>
</dbReference>
<dbReference type="PANTHER" id="PTHR34590">
    <property type="entry name" value="OS03G0124300 PROTEIN-RELATED"/>
    <property type="match status" value="1"/>
</dbReference>
<evidence type="ECO:0000256" key="6">
    <source>
        <dbReference type="ARBA" id="ARBA00022741"/>
    </source>
</evidence>
<evidence type="ECO:0000259" key="16">
    <source>
        <dbReference type="PROSITE" id="PS50011"/>
    </source>
</evidence>
<feature type="region of interest" description="Disordered" evidence="13">
    <location>
        <begin position="1618"/>
        <end position="1687"/>
    </location>
</feature>
<dbReference type="PROSITE" id="PS50011">
    <property type="entry name" value="PROTEIN_KINASE_DOM"/>
    <property type="match status" value="2"/>
</dbReference>
<feature type="chain" id="PRO_5029821410" description="Protein kinase domain-containing protein" evidence="15">
    <location>
        <begin position="21"/>
        <end position="1687"/>
    </location>
</feature>
<keyword evidence="11" id="KW-0325">Glycoprotein</keyword>
<dbReference type="PROSITE" id="PS00107">
    <property type="entry name" value="PROTEIN_KINASE_ATP"/>
    <property type="match status" value="1"/>
</dbReference>
<dbReference type="PROSITE" id="PS00108">
    <property type="entry name" value="PROTEIN_KINASE_ST"/>
    <property type="match status" value="2"/>
</dbReference>
<dbReference type="InterPro" id="IPR008271">
    <property type="entry name" value="Ser/Thr_kinase_AS"/>
</dbReference>
<dbReference type="FunFam" id="2.60.120.430:FF:000007">
    <property type="entry name" value="FERONIA receptor-like kinase"/>
    <property type="match status" value="2"/>
</dbReference>
<name>A0A7J6HQV2_CANSA</name>
<evidence type="ECO:0000313" key="17">
    <source>
        <dbReference type="EMBL" id="KAF4397664.1"/>
    </source>
</evidence>
<dbReference type="InterPro" id="IPR017441">
    <property type="entry name" value="Protein_kinase_ATP_BS"/>
</dbReference>
<dbReference type="FunFam" id="1.10.510.10:FF:000252">
    <property type="entry name" value="Receptor-like protein kinase FERONIA"/>
    <property type="match status" value="1"/>
</dbReference>
<dbReference type="FunFam" id="2.60.120.430:FF:000003">
    <property type="entry name" value="FERONIA receptor-like kinase"/>
    <property type="match status" value="2"/>
</dbReference>
<feature type="transmembrane region" description="Helical" evidence="14">
    <location>
        <begin position="449"/>
        <end position="472"/>
    </location>
</feature>
<evidence type="ECO:0000256" key="5">
    <source>
        <dbReference type="ARBA" id="ARBA00022729"/>
    </source>
</evidence>
<evidence type="ECO:0000256" key="15">
    <source>
        <dbReference type="SAM" id="SignalP"/>
    </source>
</evidence>
<keyword evidence="10 14" id="KW-0472">Membrane</keyword>
<dbReference type="GO" id="GO:0005524">
    <property type="term" value="F:ATP binding"/>
    <property type="evidence" value="ECO:0007669"/>
    <property type="project" value="UniProtKB-UniRule"/>
</dbReference>
<dbReference type="InterPro" id="IPR045272">
    <property type="entry name" value="ANXUR1/2-like"/>
</dbReference>
<keyword evidence="4 14" id="KW-0812">Transmembrane</keyword>
<dbReference type="GO" id="GO:0016020">
    <property type="term" value="C:membrane"/>
    <property type="evidence" value="ECO:0007669"/>
    <property type="project" value="UniProtKB-SubCell"/>
</dbReference>
<evidence type="ECO:0000313" key="18">
    <source>
        <dbReference type="Proteomes" id="UP000583929"/>
    </source>
</evidence>
<dbReference type="InterPro" id="IPR011009">
    <property type="entry name" value="Kinase-like_dom_sf"/>
</dbReference>
<dbReference type="SMART" id="SM00220">
    <property type="entry name" value="S_TKc"/>
    <property type="match status" value="1"/>
</dbReference>
<keyword evidence="9 14" id="KW-1133">Transmembrane helix</keyword>
<dbReference type="PANTHER" id="PTHR34590:SF15">
    <property type="entry name" value="PROTEIN KINASE DOMAIN-CONTAINING PROTEIN"/>
    <property type="match status" value="1"/>
</dbReference>
<dbReference type="GO" id="GO:0004714">
    <property type="term" value="F:transmembrane receptor protein tyrosine kinase activity"/>
    <property type="evidence" value="ECO:0007669"/>
    <property type="project" value="InterPro"/>
</dbReference>
<evidence type="ECO:0000256" key="13">
    <source>
        <dbReference type="SAM" id="MobiDB-lite"/>
    </source>
</evidence>
<sequence length="1687" mass="189617">MIPIPFHSFLIFLIFTVGFAGKQLCLAYIHEKGTAIDCGSEATTKTARDDRNWQGDINSKLFSLSIGGNGEFHNPVASLDDGIDPVPYQTARLSFSEFTYTIPVTAGPKFVRLHFYSDTYQNFSISKAFFSVKVDKYTLLSNFSVSLNAEFFGEKVVVKEYYVNVESSNSMSIKFTPSNLISGAFALINGIEVVPLPADLYNNAYPEHGLLNLNLNRAVTQFKNDTAMETVYRMNIGGSIPITPNRDTGFFRNWDLDGPYLTNPGHSLMPINTSATIEFSNKLPNYTAPTDLYRTARTLGIEDREMMKRFKLTWEYPVDSQFNYRVRLHFCEIVFEMNKTGDRLFYIYIANQTAEDAADVISWAGGKYIPYVREYLVPMFNNNEEKRMNLSIALQGNEKDWKSTYVDAILNGVEIFKMSLNNNLAGPNPDSKPKNSANIDSSPKKNNRLIIVIVCGVVSILVIASTLAFFVVRRGRKIKDSASTKGIRWAPKSFATTKSSKAGGSSSLPSDRCRDFSLVEIIAATNNFEGTKYTIIHRDVKTTNILLDENWVAKVSDFGLSKTGPTSMSNAHLTTVVKGSIGYLDPEYYRRQQLTEKSDVYSFGVVLCEVLCGRPPILRTAQKGQVSLAEWVQNSYQNETLHEIMDPYLTGKIAPECLKKYGQLIMQCMLDNGTERPSMKDIVWSLEFALQLQNYWEANNYDSVDGGELKTKAAEDEVTLLKTYGNKIDIGDDDGTFTSSWAETTESKSSATTKLISSSSDDDSRKGIMSGTFELIHSHRHVEKYVRSPMDTLMKIILFVFYFIQISYGQSLRYNPVDNITIDCGSSGKVMAEYQQRSWTGDIDSKYFSLLEGSNKASVTLQAANRISGEDPVPYETARLSYSQFNYMIPVTPGPKFVRLYFFPATYKDFNRSNAFFDVRINEYTLLRNFSASLTSDALQIDGIEKEYVLTVKQQFMNITFTPTSSQAGAFAFINGIEIVSMPSNLYYSYGLGLAIVGQEGRFFDLSNETAMETMYRVNVGGSAISPVGDTGLFRQWDKEESFLFDKGLSVLPVNYNTSHKLKYKDDNISSFAAPEEVYKTGRSTGNNQNKTLLRSHNLTWKFSVDSKFRYMLRLHFCEITKEFTEVGDRVFHIYIADDLVEKKFDIINFAPGQYVPYFKDYLWFGNNTDQKKVNLSVAIQPNPDDYRTTFVDAILNGVEIFKLSDNNRILAGLNPDPTPVIARPSTDPEKKKSSLITIIGVVLGVAATIVIISVVGFFIIRRRRKVKYAASSSDKTSWWGPVSFSTTKSSKTRGSSSLPSDLCRYFSLAEIKAATNNFEEIFIIGVGGFGNVYKGYIDNGTVQVAIKRLKPESSQGFNEFKTEIEMLTHLRHRHLVSLIGYCNDDREMILVYDYMAQGTLRSHLYNTENGPIEWKQRLEICIGAARGLHYLHTGSKYTIIHRDVKTTNILLDEKWVAKVSDFGLSKTGPTGMSKAHVSTVVKGSIGYLDPEYYKRQQLTEKSDVYSYGVVLFEVLCGRPPIVRNAEKKQVSLAEWARNCHHKGTLDQIIDPHLRGRIAPECLKKYGDIAVNCLLDNGTERPSMNDVVWGLEFAMQLQKNAEDNDSIGGGLSIIKNESENEDKDKDHVALMNSNNNSDWEREYGTESKSSGMSKLLSSCSGEDSSTKESMKGLSGTVFSEIYDPKGR</sequence>
<feature type="domain" description="Protein kinase" evidence="16">
    <location>
        <begin position="334"/>
        <end position="689"/>
    </location>
</feature>
<keyword evidence="7" id="KW-0418">Kinase</keyword>
<organism evidence="17 18">
    <name type="scientific">Cannabis sativa</name>
    <name type="common">Hemp</name>
    <name type="synonym">Marijuana</name>
    <dbReference type="NCBI Taxonomy" id="3483"/>
    <lineage>
        <taxon>Eukaryota</taxon>
        <taxon>Viridiplantae</taxon>
        <taxon>Streptophyta</taxon>
        <taxon>Embryophyta</taxon>
        <taxon>Tracheophyta</taxon>
        <taxon>Spermatophyta</taxon>
        <taxon>Magnoliopsida</taxon>
        <taxon>eudicotyledons</taxon>
        <taxon>Gunneridae</taxon>
        <taxon>Pentapetalae</taxon>
        <taxon>rosids</taxon>
        <taxon>fabids</taxon>
        <taxon>Rosales</taxon>
        <taxon>Cannabaceae</taxon>
        <taxon>Cannabis</taxon>
    </lineage>
</organism>
<dbReference type="Proteomes" id="UP000583929">
    <property type="component" value="Unassembled WGS sequence"/>
</dbReference>
<keyword evidence="18" id="KW-1185">Reference proteome</keyword>
<feature type="transmembrane region" description="Helical" evidence="14">
    <location>
        <begin position="1236"/>
        <end position="1261"/>
    </location>
</feature>
<evidence type="ECO:0000256" key="4">
    <source>
        <dbReference type="ARBA" id="ARBA00022692"/>
    </source>
</evidence>
<protein>
    <recommendedName>
        <fullName evidence="16">Protein kinase domain-containing protein</fullName>
    </recommendedName>
</protein>
<dbReference type="Pfam" id="PF07714">
    <property type="entry name" value="PK_Tyr_Ser-Thr"/>
    <property type="match status" value="2"/>
</dbReference>